<feature type="signal peptide" evidence="1">
    <location>
        <begin position="1"/>
        <end position="18"/>
    </location>
</feature>
<dbReference type="EMBL" id="AQHV01000009">
    <property type="protein sequence ID" value="KKB57479.1"/>
    <property type="molecule type" value="Genomic_DNA"/>
</dbReference>
<evidence type="ECO:0000313" key="3">
    <source>
        <dbReference type="Proteomes" id="UP000033047"/>
    </source>
</evidence>
<sequence length="201" mass="22840">MKKHLLFLFLLVAMSSHAQLRTGLLVGGGLGFDRNVAPNMKNPDIIEKVAKGTKLFEDYKFNLQLGYRFRIEDKKHTRWFYDIDPLVNAKMFKSKDVRSDAGRVEANDANLSLALSSSVNYKIVKGLYAGLGLEPTWYVASDGKKFDIPLLWKVGYNINNKIDISVNYRLGFTNTIDTEKFRKGQISDCNISVFIPFTLCK</sequence>
<accession>A0A0F5JIC1</accession>
<dbReference type="HOGENOM" id="CLU_115281_0_0_10"/>
<dbReference type="STRING" id="927665.HMPREF1535_01300"/>
<evidence type="ECO:0000256" key="1">
    <source>
        <dbReference type="SAM" id="SignalP"/>
    </source>
</evidence>
<name>A0A0F5JIC1_9BACT</name>
<dbReference type="Proteomes" id="UP000033047">
    <property type="component" value="Unassembled WGS sequence"/>
</dbReference>
<keyword evidence="1" id="KW-0732">Signal</keyword>
<comment type="caution">
    <text evidence="2">The sequence shown here is derived from an EMBL/GenBank/DDBJ whole genome shotgun (WGS) entry which is preliminary data.</text>
</comment>
<dbReference type="RefSeq" id="WP_052716663.1">
    <property type="nucleotide sequence ID" value="NZ_KQ033912.1"/>
</dbReference>
<dbReference type="AlphaFoldDB" id="A0A0F5JIC1"/>
<gene>
    <name evidence="2" type="ORF">HMPREF1535_01300</name>
</gene>
<proteinExistence type="predicted"/>
<feature type="chain" id="PRO_5002490047" evidence="1">
    <location>
        <begin position="19"/>
        <end position="201"/>
    </location>
</feature>
<evidence type="ECO:0000313" key="2">
    <source>
        <dbReference type="EMBL" id="KKB57479.1"/>
    </source>
</evidence>
<dbReference type="PATRIC" id="fig|927665.4.peg.1329"/>
<protein>
    <submittedName>
        <fullName evidence="2">Uncharacterized protein</fullName>
    </submittedName>
</protein>
<organism evidence="2 3">
    <name type="scientific">Parabacteroides goldsteinii DSM 19448 = WAL 12034</name>
    <dbReference type="NCBI Taxonomy" id="927665"/>
    <lineage>
        <taxon>Bacteria</taxon>
        <taxon>Pseudomonadati</taxon>
        <taxon>Bacteroidota</taxon>
        <taxon>Bacteroidia</taxon>
        <taxon>Bacteroidales</taxon>
        <taxon>Tannerellaceae</taxon>
        <taxon>Parabacteroides</taxon>
    </lineage>
</organism>
<reference evidence="2 3" key="1">
    <citation type="submission" date="2013-04" db="EMBL/GenBank/DDBJ databases">
        <title>The Genome Sequence of Parabacteroides goldsteinii DSM 19448.</title>
        <authorList>
            <consortium name="The Broad Institute Genomics Platform"/>
            <person name="Earl A."/>
            <person name="Ward D."/>
            <person name="Feldgarden M."/>
            <person name="Gevers D."/>
            <person name="Martens E."/>
            <person name="Sakamoto M."/>
            <person name="Benno Y."/>
            <person name="Song Y."/>
            <person name="Liu C."/>
            <person name="Lee J."/>
            <person name="Bolanos M."/>
            <person name="Vaisanen M.L."/>
            <person name="Finegold S.M."/>
            <person name="Walker B."/>
            <person name="Young S."/>
            <person name="Zeng Q."/>
            <person name="Gargeya S."/>
            <person name="Fitzgerald M."/>
            <person name="Haas B."/>
            <person name="Abouelleil A."/>
            <person name="Allen A.W."/>
            <person name="Alvarado L."/>
            <person name="Arachchi H.M."/>
            <person name="Berlin A.M."/>
            <person name="Chapman S.B."/>
            <person name="Gainer-Dewar J."/>
            <person name="Goldberg J."/>
            <person name="Griggs A."/>
            <person name="Gujja S."/>
            <person name="Hansen M."/>
            <person name="Howarth C."/>
            <person name="Imamovic A."/>
            <person name="Ireland A."/>
            <person name="Larimer J."/>
            <person name="McCowan C."/>
            <person name="Murphy C."/>
            <person name="Pearson M."/>
            <person name="Poon T.W."/>
            <person name="Priest M."/>
            <person name="Roberts A."/>
            <person name="Saif S."/>
            <person name="Shea T."/>
            <person name="Sisk P."/>
            <person name="Sykes S."/>
            <person name="Wortman J."/>
            <person name="Nusbaum C."/>
            <person name="Birren B."/>
        </authorList>
    </citation>
    <scope>NUCLEOTIDE SEQUENCE [LARGE SCALE GENOMIC DNA]</scope>
    <source>
        <strain evidence="2 3">DSM 19448</strain>
    </source>
</reference>